<evidence type="ECO:0000256" key="7">
    <source>
        <dbReference type="ARBA" id="ARBA00023310"/>
    </source>
</evidence>
<dbReference type="RefSeq" id="WP_066663768.1">
    <property type="nucleotide sequence ID" value="NZ_CP011402.1"/>
</dbReference>
<evidence type="ECO:0000256" key="6">
    <source>
        <dbReference type="ARBA" id="ARBA00023196"/>
    </source>
</evidence>
<dbReference type="HAMAP" id="MF_01416">
    <property type="entry name" value="ATP_synth_delta_bact"/>
    <property type="match status" value="1"/>
</dbReference>
<dbReference type="OrthoDB" id="3186352at2"/>
<protein>
    <recommendedName>
        <fullName evidence="8">ATP synthase subunit delta</fullName>
    </recommendedName>
    <alternativeName>
        <fullName evidence="8">ATP synthase F(1) sector subunit delta</fullName>
    </alternativeName>
    <alternativeName>
        <fullName evidence="8">F-type ATPase subunit delta</fullName>
        <shortName evidence="8">F-ATPase subunit delta</shortName>
    </alternativeName>
</protein>
<dbReference type="Pfam" id="PF00213">
    <property type="entry name" value="OSCP"/>
    <property type="match status" value="1"/>
</dbReference>
<comment type="function">
    <text evidence="8">This protein is part of the stalk that links CF(0) to CF(1). It either transmits conformational changes from CF(0) to CF(1) or is implicated in proton conduction.</text>
</comment>
<comment type="function">
    <text evidence="8">F(1)F(0) ATP synthase produces ATP from ADP in the presence of a proton or sodium gradient. F-type ATPases consist of two structural domains, F(1) containing the extramembraneous catalytic core and F(0) containing the membrane proton channel, linked together by a central stalk and a peripheral stalk. During catalysis, ATP synthesis in the catalytic domain of F(1) is coupled via a rotary mechanism of the central stalk subunits to proton translocation.</text>
</comment>
<keyword evidence="2 8" id="KW-0813">Transport</keyword>
<evidence type="ECO:0000256" key="2">
    <source>
        <dbReference type="ARBA" id="ARBA00022448"/>
    </source>
</evidence>
<gene>
    <name evidence="8" type="primary">atpH</name>
    <name evidence="9" type="ORF">SAMN02910314_00452</name>
</gene>
<keyword evidence="10" id="KW-1185">Reference proteome</keyword>
<name>A0A172RZH8_9ACTN</name>
<dbReference type="InterPro" id="IPR026015">
    <property type="entry name" value="ATP_synth_OSCP/delta_N_sf"/>
</dbReference>
<organism evidence="9 10">
    <name type="scientific">Denitrobacterium detoxificans</name>
    <dbReference type="NCBI Taxonomy" id="79604"/>
    <lineage>
        <taxon>Bacteria</taxon>
        <taxon>Bacillati</taxon>
        <taxon>Actinomycetota</taxon>
        <taxon>Coriobacteriia</taxon>
        <taxon>Eggerthellales</taxon>
        <taxon>Eggerthellaceae</taxon>
        <taxon>Denitrobacterium</taxon>
    </lineage>
</organism>
<dbReference type="GO" id="GO:0046933">
    <property type="term" value="F:proton-transporting ATP synthase activity, rotational mechanism"/>
    <property type="evidence" value="ECO:0007669"/>
    <property type="project" value="UniProtKB-UniRule"/>
</dbReference>
<dbReference type="PANTHER" id="PTHR11910">
    <property type="entry name" value="ATP SYNTHASE DELTA CHAIN"/>
    <property type="match status" value="1"/>
</dbReference>
<accession>A0A172RZH8</accession>
<keyword evidence="7 8" id="KW-0066">ATP synthesis</keyword>
<dbReference type="STRING" id="79604.AAY81_08155"/>
<reference evidence="10" key="1">
    <citation type="submission" date="2016-10" db="EMBL/GenBank/DDBJ databases">
        <authorList>
            <person name="Varghese N."/>
        </authorList>
    </citation>
    <scope>NUCLEOTIDE SEQUENCE [LARGE SCALE GENOMIC DNA]</scope>
    <source>
        <strain evidence="10">DSM 21843</strain>
    </source>
</reference>
<keyword evidence="8" id="KW-1003">Cell membrane</keyword>
<comment type="similarity">
    <text evidence="8">Belongs to the ATPase delta chain family.</text>
</comment>
<keyword evidence="6 8" id="KW-0139">CF(1)</keyword>
<evidence type="ECO:0000256" key="4">
    <source>
        <dbReference type="ARBA" id="ARBA00023065"/>
    </source>
</evidence>
<keyword evidence="5 8" id="KW-0472">Membrane</keyword>
<keyword evidence="3 8" id="KW-0375">Hydrogen ion transport</keyword>
<sequence length="191" mass="20867">MPTNRHDIQAEAEVYASNLLDAAQAAGGLDAVMAVRAQLDQIVAYDRSHVELTDAMQDLAYTVEQRSELIRNVFSDCRPELVSVLGVMAERGDWEDLARIRAAFNQQIVDKLNVNVIDVTTRVALDDHLRQVIKDKAAAELGGTIVLVESIDDSILGGIIMNANGKRIDASMRTMLSNARSVLKETDGGEC</sequence>
<dbReference type="GO" id="GO:0045259">
    <property type="term" value="C:proton-transporting ATP synthase complex"/>
    <property type="evidence" value="ECO:0007669"/>
    <property type="project" value="UniProtKB-KW"/>
</dbReference>
<dbReference type="PRINTS" id="PR00125">
    <property type="entry name" value="ATPASEDELTA"/>
</dbReference>
<evidence type="ECO:0000313" key="10">
    <source>
        <dbReference type="Proteomes" id="UP000182975"/>
    </source>
</evidence>
<dbReference type="PROSITE" id="PS00389">
    <property type="entry name" value="ATPASE_DELTA"/>
    <property type="match status" value="1"/>
</dbReference>
<dbReference type="InterPro" id="IPR000711">
    <property type="entry name" value="ATPase_OSCP/dsu"/>
</dbReference>
<dbReference type="GO" id="GO:0005886">
    <property type="term" value="C:plasma membrane"/>
    <property type="evidence" value="ECO:0007669"/>
    <property type="project" value="UniProtKB-SubCell"/>
</dbReference>
<dbReference type="SUPFAM" id="SSF47928">
    <property type="entry name" value="N-terminal domain of the delta subunit of the F1F0-ATP synthase"/>
    <property type="match status" value="1"/>
</dbReference>
<comment type="subcellular location">
    <subcellularLocation>
        <location evidence="8">Cell membrane</location>
        <topology evidence="8">Peripheral membrane protein</topology>
    </subcellularLocation>
    <subcellularLocation>
        <location evidence="1">Membrane</location>
    </subcellularLocation>
</comment>
<dbReference type="AlphaFoldDB" id="A0A172RZH8"/>
<evidence type="ECO:0000256" key="3">
    <source>
        <dbReference type="ARBA" id="ARBA00022781"/>
    </source>
</evidence>
<keyword evidence="4 8" id="KW-0406">Ion transport</keyword>
<dbReference type="Proteomes" id="UP000182975">
    <property type="component" value="Unassembled WGS sequence"/>
</dbReference>
<evidence type="ECO:0000313" key="9">
    <source>
        <dbReference type="EMBL" id="SEO52542.1"/>
    </source>
</evidence>
<dbReference type="KEGG" id="ddt:AAY81_08155"/>
<evidence type="ECO:0000256" key="5">
    <source>
        <dbReference type="ARBA" id="ARBA00023136"/>
    </source>
</evidence>
<evidence type="ECO:0000256" key="8">
    <source>
        <dbReference type="HAMAP-Rule" id="MF_01416"/>
    </source>
</evidence>
<dbReference type="EMBL" id="FOEC01000002">
    <property type="protein sequence ID" value="SEO52542.1"/>
    <property type="molecule type" value="Genomic_DNA"/>
</dbReference>
<dbReference type="InterPro" id="IPR020781">
    <property type="entry name" value="ATPase_OSCP/d_CS"/>
</dbReference>
<proteinExistence type="inferred from homology"/>
<dbReference type="Gene3D" id="1.10.520.20">
    <property type="entry name" value="N-terminal domain of the delta subunit of the F1F0-ATP synthase"/>
    <property type="match status" value="1"/>
</dbReference>
<evidence type="ECO:0000256" key="1">
    <source>
        <dbReference type="ARBA" id="ARBA00004370"/>
    </source>
</evidence>